<dbReference type="AlphaFoldDB" id="B4VUX7"/>
<reference evidence="1 2" key="1">
    <citation type="submission" date="2008-07" db="EMBL/GenBank/DDBJ databases">
        <authorList>
            <person name="Tandeau de Marsac N."/>
            <person name="Ferriera S."/>
            <person name="Johnson J."/>
            <person name="Kravitz S."/>
            <person name="Beeson K."/>
            <person name="Sutton G."/>
            <person name="Rogers Y.-H."/>
            <person name="Friedman R."/>
            <person name="Frazier M."/>
            <person name="Venter J.C."/>
        </authorList>
    </citation>
    <scope>NUCLEOTIDE SEQUENCE [LARGE SCALE GENOMIC DNA]</scope>
    <source>
        <strain evidence="1 2">PCC 7420</strain>
    </source>
</reference>
<dbReference type="Proteomes" id="UP000003835">
    <property type="component" value="Unassembled WGS sequence"/>
</dbReference>
<name>B4VUX7_9CYAN</name>
<gene>
    <name evidence="1" type="ORF">MC7420_4232</name>
</gene>
<dbReference type="STRING" id="118168.MC7420_4232"/>
<evidence type="ECO:0000313" key="2">
    <source>
        <dbReference type="Proteomes" id="UP000003835"/>
    </source>
</evidence>
<dbReference type="HOGENOM" id="CLU_3287888_0_0_3"/>
<evidence type="ECO:0000313" key="1">
    <source>
        <dbReference type="EMBL" id="EDX74247.1"/>
    </source>
</evidence>
<protein>
    <submittedName>
        <fullName evidence="1">Uncharacterized protein</fullName>
    </submittedName>
</protein>
<sequence length="40" mass="4688">MGLNPRRLVRLMLSSSDAELFAKFGANEFWHGFDYLTQLR</sequence>
<organism evidence="1 2">
    <name type="scientific">Coleofasciculus chthonoplastes PCC 7420</name>
    <dbReference type="NCBI Taxonomy" id="118168"/>
    <lineage>
        <taxon>Bacteria</taxon>
        <taxon>Bacillati</taxon>
        <taxon>Cyanobacteriota</taxon>
        <taxon>Cyanophyceae</taxon>
        <taxon>Coleofasciculales</taxon>
        <taxon>Coleofasciculaceae</taxon>
        <taxon>Coleofasciculus</taxon>
    </lineage>
</organism>
<accession>B4VUX7</accession>
<dbReference type="EMBL" id="DS989854">
    <property type="protein sequence ID" value="EDX74247.1"/>
    <property type="molecule type" value="Genomic_DNA"/>
</dbReference>
<proteinExistence type="predicted"/>
<keyword evidence="2" id="KW-1185">Reference proteome</keyword>